<sequence length="82" mass="9121">MQLTEQLLGHKLGIGGDTLQQRDGHDGDGSNHKNGRQMEILGGTLTRLGAHHLGKCKNMDNRDKFYFFNEVLLPSAPVMFTL</sequence>
<proteinExistence type="predicted"/>
<comment type="caution">
    <text evidence="2">The sequence shown here is derived from an EMBL/GenBank/DDBJ whole genome shotgun (WGS) entry which is preliminary data.</text>
</comment>
<organism evidence="2 3">
    <name type="scientific">Porites lobata</name>
    <dbReference type="NCBI Taxonomy" id="104759"/>
    <lineage>
        <taxon>Eukaryota</taxon>
        <taxon>Metazoa</taxon>
        <taxon>Cnidaria</taxon>
        <taxon>Anthozoa</taxon>
        <taxon>Hexacorallia</taxon>
        <taxon>Scleractinia</taxon>
        <taxon>Fungiina</taxon>
        <taxon>Poritidae</taxon>
        <taxon>Porites</taxon>
    </lineage>
</organism>
<evidence type="ECO:0000313" key="2">
    <source>
        <dbReference type="EMBL" id="CAH3105264.1"/>
    </source>
</evidence>
<name>A0ABN8NDN5_9CNID</name>
<protein>
    <submittedName>
        <fullName evidence="2">Uncharacterized protein</fullName>
    </submittedName>
</protein>
<feature type="region of interest" description="Disordered" evidence="1">
    <location>
        <begin position="14"/>
        <end position="35"/>
    </location>
</feature>
<gene>
    <name evidence="2" type="ORF">PLOB_00012429</name>
</gene>
<keyword evidence="3" id="KW-1185">Reference proteome</keyword>
<evidence type="ECO:0000256" key="1">
    <source>
        <dbReference type="SAM" id="MobiDB-lite"/>
    </source>
</evidence>
<dbReference type="EMBL" id="CALNXK010000017">
    <property type="protein sequence ID" value="CAH3105264.1"/>
    <property type="molecule type" value="Genomic_DNA"/>
</dbReference>
<dbReference type="Proteomes" id="UP001159405">
    <property type="component" value="Unassembled WGS sequence"/>
</dbReference>
<evidence type="ECO:0000313" key="3">
    <source>
        <dbReference type="Proteomes" id="UP001159405"/>
    </source>
</evidence>
<feature type="compositionally biased region" description="Basic and acidic residues" evidence="1">
    <location>
        <begin position="20"/>
        <end position="31"/>
    </location>
</feature>
<accession>A0ABN8NDN5</accession>
<reference evidence="2 3" key="1">
    <citation type="submission" date="2022-05" db="EMBL/GenBank/DDBJ databases">
        <authorList>
            <consortium name="Genoscope - CEA"/>
            <person name="William W."/>
        </authorList>
    </citation>
    <scope>NUCLEOTIDE SEQUENCE [LARGE SCALE GENOMIC DNA]</scope>
</reference>